<evidence type="ECO:0000256" key="1">
    <source>
        <dbReference type="SAM" id="Phobius"/>
    </source>
</evidence>
<name>A0A2T0UJW5_9MICO</name>
<dbReference type="AlphaFoldDB" id="A0A2T0UJW5"/>
<dbReference type="Proteomes" id="UP000237822">
    <property type="component" value="Unassembled WGS sequence"/>
</dbReference>
<accession>A0A2T0UJW5</accession>
<evidence type="ECO:0000313" key="2">
    <source>
        <dbReference type="EMBL" id="PRY58220.1"/>
    </source>
</evidence>
<comment type="caution">
    <text evidence="2">The sequence shown here is derived from an EMBL/GenBank/DDBJ whole genome shotgun (WGS) entry which is preliminary data.</text>
</comment>
<keyword evidence="1" id="KW-0472">Membrane</keyword>
<dbReference type="NCBIfam" id="NF033218">
    <property type="entry name" value="anchor_AmaP"/>
    <property type="match status" value="1"/>
</dbReference>
<gene>
    <name evidence="2" type="ORF">BCF74_11237</name>
</gene>
<keyword evidence="1" id="KW-1133">Transmembrane helix</keyword>
<protein>
    <submittedName>
        <fullName evidence="2">Uncharacterized protein</fullName>
    </submittedName>
</protein>
<dbReference type="OrthoDB" id="4878398at2"/>
<proteinExistence type="predicted"/>
<evidence type="ECO:0000313" key="3">
    <source>
        <dbReference type="Proteomes" id="UP000237822"/>
    </source>
</evidence>
<reference evidence="2 3" key="1">
    <citation type="submission" date="2018-03" db="EMBL/GenBank/DDBJ databases">
        <title>Genomic Encyclopedia of Archaeal and Bacterial Type Strains, Phase II (KMG-II): from individual species to whole genera.</title>
        <authorList>
            <person name="Goeker M."/>
        </authorList>
    </citation>
    <scope>NUCLEOTIDE SEQUENCE [LARGE SCALE GENOMIC DNA]</scope>
    <source>
        <strain evidence="2 3">ATCC BAA-1496</strain>
    </source>
</reference>
<dbReference type="EMBL" id="PVTI01000012">
    <property type="protein sequence ID" value="PRY58220.1"/>
    <property type="molecule type" value="Genomic_DNA"/>
</dbReference>
<dbReference type="RefSeq" id="WP_106297556.1">
    <property type="nucleotide sequence ID" value="NZ_PVTI01000012.1"/>
</dbReference>
<keyword evidence="3" id="KW-1185">Reference proteome</keyword>
<organism evidence="2 3">
    <name type="scientific">Knoellia remsis</name>
    <dbReference type="NCBI Taxonomy" id="407159"/>
    <lineage>
        <taxon>Bacteria</taxon>
        <taxon>Bacillati</taxon>
        <taxon>Actinomycetota</taxon>
        <taxon>Actinomycetes</taxon>
        <taxon>Micrococcales</taxon>
        <taxon>Intrasporangiaceae</taxon>
        <taxon>Knoellia</taxon>
    </lineage>
</organism>
<feature type="transmembrane region" description="Helical" evidence="1">
    <location>
        <begin position="62"/>
        <end position="83"/>
    </location>
</feature>
<sequence length="204" mass="21601">MRSISGSGNRFALAVFGLLSLVAAAWLAAPRFDLASRWPAGEPVLAHGDTTPQSLVDWHGPWLVPVACAVVIAALLVGITLLLRQVPRQPAAPTLRLTGDDGALLASLEPSVLERALEERAKGVTGVLDADVRVGGTSRAPWVQASATLDEDSETGWVIDEVRQRIADDLAQTLGADPSRVDLLVHLRSRKSSGRAQLEAAPRA</sequence>
<keyword evidence="1" id="KW-0812">Transmembrane</keyword>